<comment type="caution">
    <text evidence="3">The sequence shown here is derived from an EMBL/GenBank/DDBJ whole genome shotgun (WGS) entry which is preliminary data.</text>
</comment>
<organism evidence="3 4">
    <name type="scientific">Fistulifera solaris</name>
    <name type="common">Oleaginous diatom</name>
    <dbReference type="NCBI Taxonomy" id="1519565"/>
    <lineage>
        <taxon>Eukaryota</taxon>
        <taxon>Sar</taxon>
        <taxon>Stramenopiles</taxon>
        <taxon>Ochrophyta</taxon>
        <taxon>Bacillariophyta</taxon>
        <taxon>Bacillariophyceae</taxon>
        <taxon>Bacillariophycidae</taxon>
        <taxon>Naviculales</taxon>
        <taxon>Naviculaceae</taxon>
        <taxon>Fistulifera</taxon>
    </lineage>
</organism>
<evidence type="ECO:0000313" key="3">
    <source>
        <dbReference type="EMBL" id="GAX15110.1"/>
    </source>
</evidence>
<sequence length="279" mass="30470">MILFQCQKFCSSFLQSKQKNFQKIIFRSVSDDKTSIETTKADNKAMAFLKKIGKVGGAANKDFALSVGIDEGGGKSSESGSSIRKSKSAYASCVKSGIIDDMTETFPTTSSGTQWSGFTDRVMGGRSDGNLAREKYKGREANVLRGHVSLENNGGFIQMATNLAQHQAELDTVDASSYDGLELDVVCKAQDEDHAQFNVHLKTKDCPRPFSSYRATFQAPTEDWGLVRIPWSSFRGHGPGATEHSFDVSALRRAGIVAIGKDMRVTLALSGFRFYTDKA</sequence>
<name>A0A1Z5JM63_FISSO</name>
<comment type="similarity">
    <text evidence="1">Belongs to the CIA30 family.</text>
</comment>
<evidence type="ECO:0000259" key="2">
    <source>
        <dbReference type="Pfam" id="PF08547"/>
    </source>
</evidence>
<reference evidence="3 4" key="1">
    <citation type="journal article" date="2015" name="Plant Cell">
        <title>Oil accumulation by the oleaginous diatom Fistulifera solaris as revealed by the genome and transcriptome.</title>
        <authorList>
            <person name="Tanaka T."/>
            <person name="Maeda Y."/>
            <person name="Veluchamy A."/>
            <person name="Tanaka M."/>
            <person name="Abida H."/>
            <person name="Marechal E."/>
            <person name="Bowler C."/>
            <person name="Muto M."/>
            <person name="Sunaga Y."/>
            <person name="Tanaka M."/>
            <person name="Yoshino T."/>
            <person name="Taniguchi T."/>
            <person name="Fukuda Y."/>
            <person name="Nemoto M."/>
            <person name="Matsumoto M."/>
            <person name="Wong P.S."/>
            <person name="Aburatani S."/>
            <person name="Fujibuchi W."/>
        </authorList>
    </citation>
    <scope>NUCLEOTIDE SEQUENCE [LARGE SCALE GENOMIC DNA]</scope>
    <source>
        <strain evidence="3 4">JPCC DA0580</strain>
    </source>
</reference>
<dbReference type="Gene3D" id="2.60.120.430">
    <property type="entry name" value="Galactose-binding lectin"/>
    <property type="match status" value="1"/>
</dbReference>
<dbReference type="InterPro" id="IPR039131">
    <property type="entry name" value="NDUFAF1"/>
</dbReference>
<proteinExistence type="inferred from homology"/>
<dbReference type="OrthoDB" id="40160at2759"/>
<dbReference type="PANTHER" id="PTHR13194:SF19">
    <property type="entry name" value="NAD(P)-BINDING ROSSMANN-FOLD SUPERFAMILY PROTEIN"/>
    <property type="match status" value="1"/>
</dbReference>
<accession>A0A1Z5JM63</accession>
<feature type="domain" description="NADH:ubiquinone oxidoreductase intermediate-associated protein 30" evidence="2">
    <location>
        <begin position="106"/>
        <end position="261"/>
    </location>
</feature>
<dbReference type="InterPro" id="IPR008979">
    <property type="entry name" value="Galactose-bd-like_sf"/>
</dbReference>
<dbReference type="InParanoid" id="A0A1Z5JM63"/>
<dbReference type="EMBL" id="BDSP01000087">
    <property type="protein sequence ID" value="GAX15110.1"/>
    <property type="molecule type" value="Genomic_DNA"/>
</dbReference>
<protein>
    <recommendedName>
        <fullName evidence="2">NADH:ubiquinone oxidoreductase intermediate-associated protein 30 domain-containing protein</fullName>
    </recommendedName>
</protein>
<dbReference type="InterPro" id="IPR013857">
    <property type="entry name" value="NADH-UbQ_OxRdtase-assoc_prot30"/>
</dbReference>
<evidence type="ECO:0000256" key="1">
    <source>
        <dbReference type="ARBA" id="ARBA00007884"/>
    </source>
</evidence>
<dbReference type="PANTHER" id="PTHR13194">
    <property type="entry name" value="COMPLEX I INTERMEDIATE-ASSOCIATED PROTEIN 30"/>
    <property type="match status" value="1"/>
</dbReference>
<keyword evidence="4" id="KW-1185">Reference proteome</keyword>
<dbReference type="Proteomes" id="UP000198406">
    <property type="component" value="Unassembled WGS sequence"/>
</dbReference>
<gene>
    <name evidence="3" type="ORF">FisN_12Lh195</name>
</gene>
<evidence type="ECO:0000313" key="4">
    <source>
        <dbReference type="Proteomes" id="UP000198406"/>
    </source>
</evidence>
<dbReference type="SUPFAM" id="SSF49785">
    <property type="entry name" value="Galactose-binding domain-like"/>
    <property type="match status" value="1"/>
</dbReference>
<dbReference type="AlphaFoldDB" id="A0A1Z5JM63"/>
<dbReference type="Pfam" id="PF08547">
    <property type="entry name" value="CIA30"/>
    <property type="match status" value="1"/>
</dbReference>